<dbReference type="EMBL" id="CP097119">
    <property type="protein sequence ID" value="USS89126.1"/>
    <property type="molecule type" value="Genomic_DNA"/>
</dbReference>
<keyword evidence="2" id="KW-1185">Reference proteome</keyword>
<dbReference type="Proteomes" id="UP001055911">
    <property type="component" value="Chromosome"/>
</dbReference>
<sequence>MIVNNLNQTIRIKTNSKTEFKRMLDVIRPSAQTRKSLEYRKSVKQAQSKLNKAAF</sequence>
<organism evidence="1 2">
    <name type="scientific">Fructilactobacillus cliffordii</name>
    <dbReference type="NCBI Taxonomy" id="2940299"/>
    <lineage>
        <taxon>Bacteria</taxon>
        <taxon>Bacillati</taxon>
        <taxon>Bacillota</taxon>
        <taxon>Bacilli</taxon>
        <taxon>Lactobacillales</taxon>
        <taxon>Lactobacillaceae</taxon>
        <taxon>Fructilactobacillus</taxon>
    </lineage>
</organism>
<dbReference type="RefSeq" id="WP_252766643.1">
    <property type="nucleotide sequence ID" value="NZ_CP097119.1"/>
</dbReference>
<evidence type="ECO:0000313" key="2">
    <source>
        <dbReference type="Proteomes" id="UP001055911"/>
    </source>
</evidence>
<evidence type="ECO:0000313" key="1">
    <source>
        <dbReference type="EMBL" id="USS89126.1"/>
    </source>
</evidence>
<accession>A0A9Q8ZV79</accession>
<protein>
    <submittedName>
        <fullName evidence="1">Uncharacterized protein</fullName>
    </submittedName>
</protein>
<reference evidence="1" key="1">
    <citation type="submission" date="2022-05" db="EMBL/GenBank/DDBJ databases">
        <authorList>
            <person name="Oliphant S.A."/>
            <person name="Watson-Haigh N.S."/>
            <person name="Sumby K.M."/>
            <person name="Gardner J.M."/>
            <person name="Jiranek V."/>
        </authorList>
    </citation>
    <scope>NUCLEOTIDE SEQUENCE</scope>
    <source>
        <strain evidence="1">KI4_B1</strain>
    </source>
</reference>
<gene>
    <name evidence="1" type="ORF">M3M40_06530</name>
</gene>
<dbReference type="AlphaFoldDB" id="A0A9Q8ZV79"/>
<name>A0A9Q8ZV79_9LACO</name>
<proteinExistence type="predicted"/>